<evidence type="ECO:0000256" key="2">
    <source>
        <dbReference type="ARBA" id="ARBA00022801"/>
    </source>
</evidence>
<evidence type="ECO:0000313" key="5">
    <source>
        <dbReference type="Proteomes" id="UP001327225"/>
    </source>
</evidence>
<organism evidence="4 5">
    <name type="scientific">Nocardioides bizhenqiangii</name>
    <dbReference type="NCBI Taxonomy" id="3095076"/>
    <lineage>
        <taxon>Bacteria</taxon>
        <taxon>Bacillati</taxon>
        <taxon>Actinomycetota</taxon>
        <taxon>Actinomycetes</taxon>
        <taxon>Propionibacteriales</taxon>
        <taxon>Nocardioidaceae</taxon>
        <taxon>Nocardioides</taxon>
    </lineage>
</organism>
<keyword evidence="5" id="KW-1185">Reference proteome</keyword>
<evidence type="ECO:0000259" key="3">
    <source>
        <dbReference type="Pfam" id="PF12146"/>
    </source>
</evidence>
<dbReference type="GO" id="GO:0016787">
    <property type="term" value="F:hydrolase activity"/>
    <property type="evidence" value="ECO:0007669"/>
    <property type="project" value="UniProtKB-KW"/>
</dbReference>
<proteinExistence type="inferred from homology"/>
<dbReference type="PANTHER" id="PTHR22946">
    <property type="entry name" value="DIENELACTONE HYDROLASE DOMAIN-CONTAINING PROTEIN-RELATED"/>
    <property type="match status" value="1"/>
</dbReference>
<sequence length="307" mass="32371">MRPDTLTFTSGGVTCEAWHFAAEHDGLTTHAGRPVVVMAHGMAGTKDSGLAPFAEAFAAAGIDVLAFDYRGFGASEGRPRQVVSVRAQVEDYLAALDAAAHLPRADPARLALWGVSMAGGHVLEAAALRADVAAVVAMTPLVDGFAAARHALQHHPPSQLLRSTGTGLRSRVSAAVGADPVMIPVVARPGERGAFTLPGALEDYLSIAGPTWRNEVDASVVMELGKARVGRNARQVRCPVLVQIADLDRSAPPQAAAKVAFAARAEVRHYPCDHFDVWPGKDWHRPAVAHAVHFLQRKLAPAPASTP</sequence>
<dbReference type="SUPFAM" id="SSF53474">
    <property type="entry name" value="alpha/beta-Hydrolases"/>
    <property type="match status" value="1"/>
</dbReference>
<dbReference type="Gene3D" id="3.40.50.1820">
    <property type="entry name" value="alpha/beta hydrolase"/>
    <property type="match status" value="1"/>
</dbReference>
<dbReference type="RefSeq" id="WP_322938651.1">
    <property type="nucleotide sequence ID" value="NZ_CP141059.1"/>
</dbReference>
<dbReference type="EMBL" id="CP141059">
    <property type="protein sequence ID" value="WQQ28714.1"/>
    <property type="molecule type" value="Genomic_DNA"/>
</dbReference>
<name>A0ABZ0ZXR1_9ACTN</name>
<dbReference type="InterPro" id="IPR050261">
    <property type="entry name" value="FrsA_esterase"/>
</dbReference>
<feature type="domain" description="Serine aminopeptidase S33" evidence="3">
    <location>
        <begin position="33"/>
        <end position="144"/>
    </location>
</feature>
<gene>
    <name evidence="4" type="ORF">SHK19_10905</name>
</gene>
<dbReference type="Pfam" id="PF12146">
    <property type="entry name" value="Hydrolase_4"/>
    <property type="match status" value="1"/>
</dbReference>
<dbReference type="InterPro" id="IPR022742">
    <property type="entry name" value="Hydrolase_4"/>
</dbReference>
<evidence type="ECO:0000313" key="4">
    <source>
        <dbReference type="EMBL" id="WQQ28714.1"/>
    </source>
</evidence>
<reference evidence="5" key="1">
    <citation type="submission" date="2023-12" db="EMBL/GenBank/DDBJ databases">
        <title>Novel species in genus Nocardioides.</title>
        <authorList>
            <person name="Zhou H."/>
        </authorList>
    </citation>
    <scope>NUCLEOTIDE SEQUENCE [LARGE SCALE GENOMIC DNA]</scope>
    <source>
        <strain evidence="5">HM61</strain>
    </source>
</reference>
<dbReference type="InterPro" id="IPR029058">
    <property type="entry name" value="AB_hydrolase_fold"/>
</dbReference>
<dbReference type="Proteomes" id="UP001327225">
    <property type="component" value="Chromosome"/>
</dbReference>
<accession>A0ABZ0ZXR1</accession>
<keyword evidence="2 4" id="KW-0378">Hydrolase</keyword>
<evidence type="ECO:0000256" key="1">
    <source>
        <dbReference type="ARBA" id="ARBA00008645"/>
    </source>
</evidence>
<comment type="similarity">
    <text evidence="1">Belongs to the AB hydrolase superfamily.</text>
</comment>
<dbReference type="PANTHER" id="PTHR22946:SF9">
    <property type="entry name" value="POLYKETIDE TRANSFERASE AF380"/>
    <property type="match status" value="1"/>
</dbReference>
<protein>
    <submittedName>
        <fullName evidence="4">Alpha/beta fold hydrolase</fullName>
    </submittedName>
</protein>